<dbReference type="GO" id="GO:0016747">
    <property type="term" value="F:acyltransferase activity, transferring groups other than amino-acyl groups"/>
    <property type="evidence" value="ECO:0007669"/>
    <property type="project" value="InterPro"/>
</dbReference>
<protein>
    <submittedName>
        <fullName evidence="2">N-acetyltransferase</fullName>
    </submittedName>
</protein>
<evidence type="ECO:0000259" key="1">
    <source>
        <dbReference type="PROSITE" id="PS51186"/>
    </source>
</evidence>
<accession>A0A417YZJ8</accession>
<dbReference type="SUPFAM" id="SSF55729">
    <property type="entry name" value="Acyl-CoA N-acyltransferases (Nat)"/>
    <property type="match status" value="1"/>
</dbReference>
<organism evidence="2 3">
    <name type="scientific">Neobacillus notoginsengisoli</name>
    <dbReference type="NCBI Taxonomy" id="1578198"/>
    <lineage>
        <taxon>Bacteria</taxon>
        <taxon>Bacillati</taxon>
        <taxon>Bacillota</taxon>
        <taxon>Bacilli</taxon>
        <taxon>Bacillales</taxon>
        <taxon>Bacillaceae</taxon>
        <taxon>Neobacillus</taxon>
    </lineage>
</organism>
<dbReference type="PANTHER" id="PTHR43617">
    <property type="entry name" value="L-AMINO ACID N-ACETYLTRANSFERASE"/>
    <property type="match status" value="1"/>
</dbReference>
<dbReference type="PROSITE" id="PS51186">
    <property type="entry name" value="GNAT"/>
    <property type="match status" value="1"/>
</dbReference>
<dbReference type="Proteomes" id="UP000284416">
    <property type="component" value="Unassembled WGS sequence"/>
</dbReference>
<dbReference type="InterPro" id="IPR000182">
    <property type="entry name" value="GNAT_dom"/>
</dbReference>
<dbReference type="CDD" id="cd04301">
    <property type="entry name" value="NAT_SF"/>
    <property type="match status" value="1"/>
</dbReference>
<dbReference type="OrthoDB" id="9797178at2"/>
<keyword evidence="3" id="KW-1185">Reference proteome</keyword>
<dbReference type="Pfam" id="PF00583">
    <property type="entry name" value="Acetyltransf_1"/>
    <property type="match status" value="1"/>
</dbReference>
<sequence length="175" mass="19128">MVRVGIKIRQEVAEDIQAVEEVIKRAFANVEMSDQTEHELVARLRNSEAFVPELSLVAVKGEAGEVIGHILFSKATIGQSETLALAPVSVLPEYQNQGIGGQLINEGLKWAKKIGYGSVIVLGHPEYYPKFGFKKASLWGVKAPWDVPDEAFMALELTPAALEGVFGVVRYSDAF</sequence>
<feature type="domain" description="N-acetyltransferase" evidence="1">
    <location>
        <begin position="6"/>
        <end position="158"/>
    </location>
</feature>
<dbReference type="PANTHER" id="PTHR43617:SF2">
    <property type="entry name" value="UPF0039 PROTEIN SLL0451"/>
    <property type="match status" value="1"/>
</dbReference>
<dbReference type="EMBL" id="QWEG01000001">
    <property type="protein sequence ID" value="RHW43101.1"/>
    <property type="molecule type" value="Genomic_DNA"/>
</dbReference>
<gene>
    <name evidence="2" type="ORF">D1B31_00010</name>
</gene>
<dbReference type="Gene3D" id="3.40.630.30">
    <property type="match status" value="1"/>
</dbReference>
<comment type="caution">
    <text evidence="2">The sequence shown here is derived from an EMBL/GenBank/DDBJ whole genome shotgun (WGS) entry which is preliminary data.</text>
</comment>
<reference evidence="2 3" key="1">
    <citation type="journal article" date="2017" name="Int. J. Syst. Evol. Microbiol.">
        <title>Bacillus notoginsengisoli sp. nov., a novel bacterium isolated from the rhizosphere of Panax notoginseng.</title>
        <authorList>
            <person name="Zhang M.Y."/>
            <person name="Cheng J."/>
            <person name="Cai Y."/>
            <person name="Zhang T.Y."/>
            <person name="Wu Y.Y."/>
            <person name="Manikprabhu D."/>
            <person name="Li W.J."/>
            <person name="Zhang Y.X."/>
        </authorList>
    </citation>
    <scope>NUCLEOTIDE SEQUENCE [LARGE SCALE GENOMIC DNA]</scope>
    <source>
        <strain evidence="2 3">JCM 30743</strain>
    </source>
</reference>
<keyword evidence="2" id="KW-0808">Transferase</keyword>
<name>A0A417YZJ8_9BACI</name>
<dbReference type="InterPro" id="IPR016181">
    <property type="entry name" value="Acyl_CoA_acyltransferase"/>
</dbReference>
<dbReference type="InterPro" id="IPR050276">
    <property type="entry name" value="MshD_Acetyltransferase"/>
</dbReference>
<dbReference type="AlphaFoldDB" id="A0A417YZJ8"/>
<dbReference type="RefSeq" id="WP_118918709.1">
    <property type="nucleotide sequence ID" value="NZ_QWEG01000001.1"/>
</dbReference>
<evidence type="ECO:0000313" key="3">
    <source>
        <dbReference type="Proteomes" id="UP000284416"/>
    </source>
</evidence>
<proteinExistence type="predicted"/>
<evidence type="ECO:0000313" key="2">
    <source>
        <dbReference type="EMBL" id="RHW43101.1"/>
    </source>
</evidence>